<feature type="modified residue" description="4-aspartylphosphate" evidence="6 8">
    <location>
        <position position="55"/>
    </location>
</feature>
<organism evidence="11 12">
    <name type="scientific">Butyrivibrio fibrisolvens</name>
    <dbReference type="NCBI Taxonomy" id="831"/>
    <lineage>
        <taxon>Bacteria</taxon>
        <taxon>Bacillati</taxon>
        <taxon>Bacillota</taxon>
        <taxon>Clostridia</taxon>
        <taxon>Lachnospirales</taxon>
        <taxon>Lachnospiraceae</taxon>
        <taxon>Butyrivibrio</taxon>
    </lineage>
</organism>
<evidence type="ECO:0000256" key="1">
    <source>
        <dbReference type="ARBA" id="ARBA00022490"/>
    </source>
</evidence>
<feature type="domain" description="CheB-type methylesterase" evidence="10">
    <location>
        <begin position="166"/>
        <end position="361"/>
    </location>
</feature>
<dbReference type="RefSeq" id="WP_022752849.1">
    <property type="nucleotide sequence ID" value="NZ_CP065800.1"/>
</dbReference>
<dbReference type="PROSITE" id="PS50110">
    <property type="entry name" value="RESPONSE_REGULATORY"/>
    <property type="match status" value="1"/>
</dbReference>
<feature type="active site" evidence="6 7">
    <location>
        <position position="302"/>
    </location>
</feature>
<dbReference type="GO" id="GO:0005737">
    <property type="term" value="C:cytoplasm"/>
    <property type="evidence" value="ECO:0007669"/>
    <property type="project" value="UniProtKB-SubCell"/>
</dbReference>
<dbReference type="CDD" id="cd16432">
    <property type="entry name" value="CheB_Rec"/>
    <property type="match status" value="1"/>
</dbReference>
<comment type="similarity">
    <text evidence="6">Belongs to the CheB family.</text>
</comment>
<dbReference type="InterPro" id="IPR011006">
    <property type="entry name" value="CheY-like_superfamily"/>
</dbReference>
<reference evidence="11 12" key="1">
    <citation type="submission" date="2016-10" db="EMBL/GenBank/DDBJ databases">
        <authorList>
            <person name="de Groot N.N."/>
        </authorList>
    </citation>
    <scope>NUCLEOTIDE SEQUENCE [LARGE SCALE GENOMIC DNA]</scope>
    <source>
        <strain evidence="11 12">AR40</strain>
    </source>
</reference>
<comment type="function">
    <text evidence="6">Involved in chemotaxis. Part of a chemotaxis signal transduction system that modulates chemotaxis in response to various stimuli. Catalyzes the demethylation of specific methylglutamate residues introduced into the chemoreceptors (methyl-accepting chemotaxis proteins or MCP) by CheR. Also mediates the irreversible deamidation of specific glutamine residues to glutamic acid.</text>
</comment>
<evidence type="ECO:0000256" key="2">
    <source>
        <dbReference type="ARBA" id="ARBA00022500"/>
    </source>
</evidence>
<dbReference type="OrthoDB" id="9793421at2"/>
<comment type="PTM">
    <text evidence="6">Phosphorylated by CheA. Phosphorylation of the N-terminal regulatory domain activates the methylesterase activity.</text>
</comment>
<dbReference type="HAMAP" id="MF_00099">
    <property type="entry name" value="CheB_chemtxs"/>
    <property type="match status" value="1"/>
</dbReference>
<accession>A0A1H9NGG1</accession>
<evidence type="ECO:0000313" key="12">
    <source>
        <dbReference type="Proteomes" id="UP000182584"/>
    </source>
</evidence>
<dbReference type="InterPro" id="IPR000673">
    <property type="entry name" value="Sig_transdc_resp-reg_Me-estase"/>
</dbReference>
<evidence type="ECO:0000256" key="7">
    <source>
        <dbReference type="PROSITE-ProRule" id="PRU00050"/>
    </source>
</evidence>
<feature type="active site" evidence="6 7">
    <location>
        <position position="205"/>
    </location>
</feature>
<dbReference type="GO" id="GO:0050568">
    <property type="term" value="F:protein-glutamine glutaminase activity"/>
    <property type="evidence" value="ECO:0007669"/>
    <property type="project" value="UniProtKB-UniRule"/>
</dbReference>
<dbReference type="SMART" id="SM00448">
    <property type="entry name" value="REC"/>
    <property type="match status" value="1"/>
</dbReference>
<dbReference type="NCBIfam" id="NF001965">
    <property type="entry name" value="PRK00742.1"/>
    <property type="match status" value="1"/>
</dbReference>
<dbReference type="SUPFAM" id="SSF52172">
    <property type="entry name" value="CheY-like"/>
    <property type="match status" value="1"/>
</dbReference>
<dbReference type="eggNOG" id="COG2201">
    <property type="taxonomic scope" value="Bacteria"/>
</dbReference>
<evidence type="ECO:0000256" key="5">
    <source>
        <dbReference type="ARBA" id="ARBA00048267"/>
    </source>
</evidence>
<evidence type="ECO:0000259" key="10">
    <source>
        <dbReference type="PROSITE" id="PS50122"/>
    </source>
</evidence>
<dbReference type="PANTHER" id="PTHR42872">
    <property type="entry name" value="PROTEIN-GLUTAMATE METHYLESTERASE/PROTEIN-GLUTAMINE GLUTAMINASE"/>
    <property type="match status" value="1"/>
</dbReference>
<comment type="catalytic activity">
    <reaction evidence="5 6">
        <text>[protein]-L-glutamate 5-O-methyl ester + H2O = L-glutamyl-[protein] + methanol + H(+)</text>
        <dbReference type="Rhea" id="RHEA:23236"/>
        <dbReference type="Rhea" id="RHEA-COMP:10208"/>
        <dbReference type="Rhea" id="RHEA-COMP:10311"/>
        <dbReference type="ChEBI" id="CHEBI:15377"/>
        <dbReference type="ChEBI" id="CHEBI:15378"/>
        <dbReference type="ChEBI" id="CHEBI:17790"/>
        <dbReference type="ChEBI" id="CHEBI:29973"/>
        <dbReference type="ChEBI" id="CHEBI:82795"/>
        <dbReference type="EC" id="3.1.1.61"/>
    </reaction>
</comment>
<dbReference type="Gene3D" id="3.40.50.2300">
    <property type="match status" value="1"/>
</dbReference>
<evidence type="ECO:0000313" key="11">
    <source>
        <dbReference type="EMBL" id="SER34745.1"/>
    </source>
</evidence>
<dbReference type="PANTHER" id="PTHR42872:SF6">
    <property type="entry name" value="PROTEIN-GLUTAMATE METHYLESTERASE_PROTEIN-GLUTAMINE GLUTAMINASE"/>
    <property type="match status" value="1"/>
</dbReference>
<gene>
    <name evidence="6" type="primary">cheB</name>
    <name evidence="11" type="ORF">SAMN04487884_104174</name>
</gene>
<comment type="catalytic activity">
    <reaction evidence="6">
        <text>L-glutaminyl-[protein] + H2O = L-glutamyl-[protein] + NH4(+)</text>
        <dbReference type="Rhea" id="RHEA:16441"/>
        <dbReference type="Rhea" id="RHEA-COMP:10207"/>
        <dbReference type="Rhea" id="RHEA-COMP:10208"/>
        <dbReference type="ChEBI" id="CHEBI:15377"/>
        <dbReference type="ChEBI" id="CHEBI:28938"/>
        <dbReference type="ChEBI" id="CHEBI:29973"/>
        <dbReference type="ChEBI" id="CHEBI:30011"/>
        <dbReference type="EC" id="3.5.1.44"/>
    </reaction>
</comment>
<dbReference type="InterPro" id="IPR008248">
    <property type="entry name" value="CheB-like"/>
</dbReference>
<comment type="subcellular location">
    <subcellularLocation>
        <location evidence="6">Cytoplasm</location>
    </subcellularLocation>
</comment>
<dbReference type="AlphaFoldDB" id="A0A1H9NGG1"/>
<dbReference type="Proteomes" id="UP000182584">
    <property type="component" value="Unassembled WGS sequence"/>
</dbReference>
<protein>
    <recommendedName>
        <fullName evidence="6">Protein-glutamate methylesterase/protein-glutamine glutaminase</fullName>
        <ecNumber evidence="6">3.1.1.61</ecNumber>
        <ecNumber evidence="6">3.5.1.44</ecNumber>
    </recommendedName>
</protein>
<proteinExistence type="inferred from homology"/>
<dbReference type="Gene3D" id="3.40.50.180">
    <property type="entry name" value="Methylesterase CheB, C-terminal domain"/>
    <property type="match status" value="1"/>
</dbReference>
<name>A0A1H9NGG1_BUTFI</name>
<dbReference type="Pfam" id="PF01339">
    <property type="entry name" value="CheB_methylest"/>
    <property type="match status" value="1"/>
</dbReference>
<evidence type="ECO:0000256" key="6">
    <source>
        <dbReference type="HAMAP-Rule" id="MF_00099"/>
    </source>
</evidence>
<keyword evidence="6 8" id="KW-0597">Phosphoprotein</keyword>
<evidence type="ECO:0000256" key="3">
    <source>
        <dbReference type="ARBA" id="ARBA00022801"/>
    </source>
</evidence>
<feature type="domain" description="Response regulatory" evidence="9">
    <location>
        <begin position="3"/>
        <end position="122"/>
    </location>
</feature>
<dbReference type="EC" id="3.5.1.44" evidence="6"/>
<dbReference type="Pfam" id="PF00072">
    <property type="entry name" value="Response_reg"/>
    <property type="match status" value="1"/>
</dbReference>
<keyword evidence="3 6" id="KW-0378">Hydrolase</keyword>
<evidence type="ECO:0000256" key="8">
    <source>
        <dbReference type="PROSITE-ProRule" id="PRU00169"/>
    </source>
</evidence>
<comment type="domain">
    <text evidence="6">Contains a C-terminal catalytic domain, and an N-terminal region which modulates catalytic activity.</text>
</comment>
<feature type="active site" evidence="6 7">
    <location>
        <position position="178"/>
    </location>
</feature>
<sequence>MKKIFLVDDSALMRSVLSDIINSDSKFHVEATARDGVEALEMLKKSNTYDVMVLDVNMPKMNGIELLKKLNEEKIRIRTMMASTDTVEGAKVTMDALDLGAIDFVHKPDRASACKGEDFTKEFLTTLWSVSVSKLPTIVSVNKTDKPADKKIDKQIIQAVQKNTSSISGNKIVAIASSTGGPRALQAVIPKLPKNLKAPVVLVQHMPVGFTASLATRLDSLSEIHVKEAAEGDELQRGTVYIAKGGIHMHIEKNASGKFVIHFKDGPTREGVKPSANFMYESLANSSYDEVVCVVMTGMGADGTEGIKNLKASKKVHVISQDEESCTVYGMPRAVATAGLSNQVVSLDKIAQEIVMNVGVT</sequence>
<dbReference type="PIRSF" id="PIRSF000876">
    <property type="entry name" value="RR_chemtxs_CheB"/>
    <property type="match status" value="1"/>
</dbReference>
<dbReference type="GO" id="GO:0008984">
    <property type="term" value="F:protein-glutamate methylesterase activity"/>
    <property type="evidence" value="ECO:0007669"/>
    <property type="project" value="UniProtKB-UniRule"/>
</dbReference>
<keyword evidence="2 6" id="KW-0145">Chemotaxis</keyword>
<dbReference type="GO" id="GO:0006935">
    <property type="term" value="P:chemotaxis"/>
    <property type="evidence" value="ECO:0007669"/>
    <property type="project" value="UniProtKB-UniRule"/>
</dbReference>
<dbReference type="GO" id="GO:0000156">
    <property type="term" value="F:phosphorelay response regulator activity"/>
    <property type="evidence" value="ECO:0007669"/>
    <property type="project" value="InterPro"/>
</dbReference>
<dbReference type="PROSITE" id="PS50122">
    <property type="entry name" value="CHEB"/>
    <property type="match status" value="1"/>
</dbReference>
<evidence type="ECO:0000259" key="9">
    <source>
        <dbReference type="PROSITE" id="PS50110"/>
    </source>
</evidence>
<dbReference type="EMBL" id="FOGJ01000004">
    <property type="protein sequence ID" value="SER34745.1"/>
    <property type="molecule type" value="Genomic_DNA"/>
</dbReference>
<dbReference type="SUPFAM" id="SSF52738">
    <property type="entry name" value="Methylesterase CheB, C-terminal domain"/>
    <property type="match status" value="1"/>
</dbReference>
<comment type="function">
    <text evidence="4">May play the central regulatory role in sporulation. It may be an element of the effector pathway responsible for the activation of sporulation genes in response to nutritional stress. Spo0A may act in concert with spo0H (a sigma factor) to control the expression of some genes that are critical to the sporulation process.</text>
</comment>
<dbReference type="CDD" id="cd17541">
    <property type="entry name" value="REC_CheB-like"/>
    <property type="match status" value="1"/>
</dbReference>
<dbReference type="InterPro" id="IPR035909">
    <property type="entry name" value="CheB_C"/>
</dbReference>
<evidence type="ECO:0000256" key="4">
    <source>
        <dbReference type="ARBA" id="ARBA00024867"/>
    </source>
</evidence>
<dbReference type="InterPro" id="IPR001789">
    <property type="entry name" value="Sig_transdc_resp-reg_receiver"/>
</dbReference>
<keyword evidence="1 6" id="KW-0963">Cytoplasm</keyword>
<dbReference type="EC" id="3.1.1.61" evidence="6"/>